<feature type="transmembrane region" description="Helical" evidence="8">
    <location>
        <begin position="408"/>
        <end position="432"/>
    </location>
</feature>
<comment type="subcellular location">
    <subcellularLocation>
        <location evidence="1">Cell membrane</location>
        <topology evidence="1">Multi-pass membrane protein</topology>
    </subcellularLocation>
    <subcellularLocation>
        <location evidence="7">Membrane</location>
        <topology evidence="7">Multi-pass membrane protein</topology>
    </subcellularLocation>
</comment>
<dbReference type="SUPFAM" id="SSF103473">
    <property type="entry name" value="MFS general substrate transporter"/>
    <property type="match status" value="2"/>
</dbReference>
<keyword evidence="4 7" id="KW-0812">Transmembrane</keyword>
<evidence type="ECO:0000256" key="5">
    <source>
        <dbReference type="ARBA" id="ARBA00022989"/>
    </source>
</evidence>
<evidence type="ECO:0000256" key="4">
    <source>
        <dbReference type="ARBA" id="ARBA00022692"/>
    </source>
</evidence>
<feature type="transmembrane region" description="Helical" evidence="8">
    <location>
        <begin position="265"/>
        <end position="283"/>
    </location>
</feature>
<evidence type="ECO:0000256" key="1">
    <source>
        <dbReference type="ARBA" id="ARBA00004651"/>
    </source>
</evidence>
<evidence type="ECO:0000256" key="7">
    <source>
        <dbReference type="RuleBase" id="RU003755"/>
    </source>
</evidence>
<dbReference type="Proteomes" id="UP000243342">
    <property type="component" value="Unassembled WGS sequence"/>
</dbReference>
<dbReference type="EMBL" id="MLCF01000017">
    <property type="protein sequence ID" value="OIV38599.1"/>
    <property type="molecule type" value="Genomic_DNA"/>
</dbReference>
<keyword evidence="5 8" id="KW-1133">Transmembrane helix</keyword>
<keyword evidence="6 8" id="KW-0472">Membrane</keyword>
<reference evidence="9 10" key="1">
    <citation type="submission" date="2016-10" db="EMBL/GenBank/DDBJ databases">
        <title>Genome sequence of Streptomyces gilvigriseus MUSC 26.</title>
        <authorList>
            <person name="Lee L.-H."/>
            <person name="Ser H.-L."/>
        </authorList>
    </citation>
    <scope>NUCLEOTIDE SEQUENCE [LARGE SCALE GENOMIC DNA]</scope>
    <source>
        <strain evidence="9 10">MUSC 26</strain>
    </source>
</reference>
<dbReference type="InterPro" id="IPR018456">
    <property type="entry name" value="PTR2_symporter_CS"/>
</dbReference>
<proteinExistence type="inferred from homology"/>
<dbReference type="Pfam" id="PF00854">
    <property type="entry name" value="PTR2"/>
    <property type="match status" value="1"/>
</dbReference>
<comment type="similarity">
    <text evidence="7">Belongs to the major facilitator superfamily. Proton-dependent oligopeptide transporter (POT/PTR) (TC 2.A.17) family.</text>
</comment>
<dbReference type="InterPro" id="IPR005279">
    <property type="entry name" value="Dipep/tripep_permease"/>
</dbReference>
<dbReference type="STRING" id="1428644.BIV57_04930"/>
<dbReference type="GO" id="GO:1904680">
    <property type="term" value="F:peptide transmembrane transporter activity"/>
    <property type="evidence" value="ECO:0007669"/>
    <property type="project" value="InterPro"/>
</dbReference>
<feature type="transmembrane region" description="Helical" evidence="8">
    <location>
        <begin position="379"/>
        <end position="402"/>
    </location>
</feature>
<dbReference type="InterPro" id="IPR036259">
    <property type="entry name" value="MFS_trans_sf"/>
</dbReference>
<dbReference type="NCBIfam" id="TIGR00924">
    <property type="entry name" value="yjdL_sub1_fam"/>
    <property type="match status" value="1"/>
</dbReference>
<dbReference type="RefSeq" id="WP_071655418.1">
    <property type="nucleotide sequence ID" value="NZ_MLCF01000017.1"/>
</dbReference>
<dbReference type="OrthoDB" id="9772725at2"/>
<keyword evidence="10" id="KW-1185">Reference proteome</keyword>
<dbReference type="AlphaFoldDB" id="A0A1J7BIU9"/>
<protein>
    <submittedName>
        <fullName evidence="9">MFS transporter</fullName>
    </submittedName>
</protein>
<feature type="transmembrane region" description="Helical" evidence="8">
    <location>
        <begin position="167"/>
        <end position="187"/>
    </location>
</feature>
<evidence type="ECO:0000256" key="3">
    <source>
        <dbReference type="ARBA" id="ARBA00022475"/>
    </source>
</evidence>
<evidence type="ECO:0000313" key="10">
    <source>
        <dbReference type="Proteomes" id="UP000243342"/>
    </source>
</evidence>
<sequence length="505" mass="54195">MPSTSLTPETPASAATGNSSAPGATFFGHPRGLATLFLTEMWERFSFYGMRALLALFLVTPVSHGGMGFALATGAAVYSVYNAMVYLLTLPGGWVADRLWGPKKTVAVAGGVIMVGHFLLAVPMTATFFVGLCFIAAGSGLLKANISTMVGHLYPDRTDARRDSAFTIFYIGINLGSFFAPLAIGTVGQQVDWHLGFALAGIGMALGLVIYLIGGRSLAAESDVVTNPLPRAERNAVLRKSGFWAALAAVFYAVVLFTGSFTVNWVIWPLTVLGLVLPVLLFVRIKRDRDLDTDEQKKMSGYIWIFVAAALFWMIYDQSGSTLNVFAADSTKGTLWGFHFPSTWFQSLNPLYIMALAPVFAWLWMWLKGRNPSTMTKFSLGLLGIGISFGVMMMAQAAAAGGVKVTPLWLALVYLVQTVAELCLSPVGLSVTTRLAPRKYSSQMMGIWFLAVTAGDCVAALIQQVMGSATGGEVYFAIQGAMAVAAGVAVFFARGRIKRLMGDVH</sequence>
<keyword evidence="2 7" id="KW-0813">Transport</keyword>
<dbReference type="GO" id="GO:0006857">
    <property type="term" value="P:oligopeptide transport"/>
    <property type="evidence" value="ECO:0007669"/>
    <property type="project" value="InterPro"/>
</dbReference>
<organism evidence="9 10">
    <name type="scientific">Mangrovactinospora gilvigrisea</name>
    <dbReference type="NCBI Taxonomy" id="1428644"/>
    <lineage>
        <taxon>Bacteria</taxon>
        <taxon>Bacillati</taxon>
        <taxon>Actinomycetota</taxon>
        <taxon>Actinomycetes</taxon>
        <taxon>Kitasatosporales</taxon>
        <taxon>Streptomycetaceae</taxon>
        <taxon>Mangrovactinospora</taxon>
    </lineage>
</organism>
<gene>
    <name evidence="9" type="ORF">BIV57_04930</name>
</gene>
<feature type="transmembrane region" description="Helical" evidence="8">
    <location>
        <begin position="193"/>
        <end position="213"/>
    </location>
</feature>
<dbReference type="CDD" id="cd17346">
    <property type="entry name" value="MFS_DtpA_like"/>
    <property type="match status" value="1"/>
</dbReference>
<feature type="transmembrane region" description="Helical" evidence="8">
    <location>
        <begin position="474"/>
        <end position="493"/>
    </location>
</feature>
<feature type="transmembrane region" description="Helical" evidence="8">
    <location>
        <begin position="350"/>
        <end position="367"/>
    </location>
</feature>
<dbReference type="PROSITE" id="PS01023">
    <property type="entry name" value="PTR2_2"/>
    <property type="match status" value="1"/>
</dbReference>
<dbReference type="Gene3D" id="1.20.1250.20">
    <property type="entry name" value="MFS general substrate transporter like domains"/>
    <property type="match status" value="1"/>
</dbReference>
<evidence type="ECO:0000256" key="8">
    <source>
        <dbReference type="SAM" id="Phobius"/>
    </source>
</evidence>
<keyword evidence="3" id="KW-1003">Cell membrane</keyword>
<dbReference type="InterPro" id="IPR050171">
    <property type="entry name" value="MFS_Transporters"/>
</dbReference>
<feature type="transmembrane region" description="Helical" evidence="8">
    <location>
        <begin position="52"/>
        <end position="72"/>
    </location>
</feature>
<feature type="transmembrane region" description="Helical" evidence="8">
    <location>
        <begin position="241"/>
        <end position="259"/>
    </location>
</feature>
<dbReference type="PANTHER" id="PTHR23517">
    <property type="entry name" value="RESISTANCE PROTEIN MDTM, PUTATIVE-RELATED-RELATED"/>
    <property type="match status" value="1"/>
</dbReference>
<evidence type="ECO:0000313" key="9">
    <source>
        <dbReference type="EMBL" id="OIV38599.1"/>
    </source>
</evidence>
<accession>A0A1J7BIU9</accession>
<evidence type="ECO:0000256" key="6">
    <source>
        <dbReference type="ARBA" id="ARBA00023136"/>
    </source>
</evidence>
<dbReference type="PROSITE" id="PS01022">
    <property type="entry name" value="PTR2_1"/>
    <property type="match status" value="1"/>
</dbReference>
<dbReference type="InterPro" id="IPR000109">
    <property type="entry name" value="POT_fam"/>
</dbReference>
<dbReference type="PANTHER" id="PTHR23517:SF15">
    <property type="entry name" value="PROTON-DEPENDENT OLIGOPEPTIDE FAMILY TRANSPORT PROTEIN"/>
    <property type="match status" value="1"/>
</dbReference>
<evidence type="ECO:0000256" key="2">
    <source>
        <dbReference type="ARBA" id="ARBA00022448"/>
    </source>
</evidence>
<dbReference type="GO" id="GO:0005886">
    <property type="term" value="C:plasma membrane"/>
    <property type="evidence" value="ECO:0007669"/>
    <property type="project" value="UniProtKB-SubCell"/>
</dbReference>
<feature type="transmembrane region" description="Helical" evidence="8">
    <location>
        <begin position="299"/>
        <end position="316"/>
    </location>
</feature>
<comment type="caution">
    <text evidence="9">The sequence shown here is derived from an EMBL/GenBank/DDBJ whole genome shotgun (WGS) entry which is preliminary data.</text>
</comment>
<feature type="transmembrane region" description="Helical" evidence="8">
    <location>
        <begin position="78"/>
        <end position="96"/>
    </location>
</feature>
<feature type="transmembrane region" description="Helical" evidence="8">
    <location>
        <begin position="444"/>
        <end position="462"/>
    </location>
</feature>
<name>A0A1J7BIU9_9ACTN</name>
<feature type="transmembrane region" description="Helical" evidence="8">
    <location>
        <begin position="128"/>
        <end position="146"/>
    </location>
</feature>